<evidence type="ECO:0000313" key="2">
    <source>
        <dbReference type="Proteomes" id="UP000004662"/>
    </source>
</evidence>
<dbReference type="HOGENOM" id="CLU_2616283_0_0_7"/>
<gene>
    <name evidence="1" type="ORF">DFW101_2943</name>
</gene>
<dbReference type="EMBL" id="CM001368">
    <property type="protein sequence ID" value="EHJ48945.1"/>
    <property type="molecule type" value="Genomic_DNA"/>
</dbReference>
<name>G7Q5E4_9BACT</name>
<protein>
    <submittedName>
        <fullName evidence="1">Uncharacterized protein</fullName>
    </submittedName>
</protein>
<sequence length="78" mass="8348">MCTTNATRKENVLEIDFNQGLAFALAEVVHGYVAAMKLPVDAALSINMTVVIDAGHYDVSNGDAFGEIYGAMDVNLQL</sequence>
<proteinExistence type="predicted"/>
<keyword evidence="2" id="KW-1185">Reference proteome</keyword>
<evidence type="ECO:0000313" key="1">
    <source>
        <dbReference type="EMBL" id="EHJ48945.1"/>
    </source>
</evidence>
<reference evidence="2" key="1">
    <citation type="journal article" date="2015" name="Genome Announc.">
        <title>High-Quality Draft Genome Sequence of Desulfovibrio carbinoliphilus FW-101-2B, an Organic Acid-Oxidizing Sulfate-Reducing Bacterium Isolated from Uranium(VI)-Contaminated Groundwater.</title>
        <authorList>
            <person name="Ramsay B.D."/>
            <person name="Hwang C."/>
            <person name="Woo H.L."/>
            <person name="Carroll S.L."/>
            <person name="Lucas S."/>
            <person name="Han J."/>
            <person name="Lapidus A.L."/>
            <person name="Cheng J.F."/>
            <person name="Goodwin L.A."/>
            <person name="Pitluck S."/>
            <person name="Peters L."/>
            <person name="Chertkov O."/>
            <person name="Held B."/>
            <person name="Detter J.C."/>
            <person name="Han C.S."/>
            <person name="Tapia R."/>
            <person name="Land M.L."/>
            <person name="Hauser L.J."/>
            <person name="Kyrpides N.C."/>
            <person name="Ivanova N.N."/>
            <person name="Mikhailova N."/>
            <person name="Pagani I."/>
            <person name="Woyke T."/>
            <person name="Arkin A.P."/>
            <person name="Dehal P."/>
            <person name="Chivian D."/>
            <person name="Criddle C.S."/>
            <person name="Wu W."/>
            <person name="Chakraborty R."/>
            <person name="Hazen T.C."/>
            <person name="Fields M.W."/>
        </authorList>
    </citation>
    <scope>NUCLEOTIDE SEQUENCE [LARGE SCALE GENOMIC DNA]</scope>
    <source>
        <strain evidence="2">FW-101-2B</strain>
    </source>
</reference>
<dbReference type="STRING" id="694327.DFW101_2943"/>
<dbReference type="OrthoDB" id="9921174at2"/>
<organism evidence="1 2">
    <name type="scientific">Solidesulfovibrio carbinoliphilus subsp. oakridgensis</name>
    <dbReference type="NCBI Taxonomy" id="694327"/>
    <lineage>
        <taxon>Bacteria</taxon>
        <taxon>Pseudomonadati</taxon>
        <taxon>Thermodesulfobacteriota</taxon>
        <taxon>Desulfovibrionia</taxon>
        <taxon>Desulfovibrionales</taxon>
        <taxon>Desulfovibrionaceae</taxon>
        <taxon>Solidesulfovibrio</taxon>
    </lineage>
</organism>
<dbReference type="Proteomes" id="UP000004662">
    <property type="component" value="Chromosome"/>
</dbReference>
<dbReference type="AlphaFoldDB" id="G7Q5E4"/>
<dbReference type="RefSeq" id="WP_009182302.1">
    <property type="nucleotide sequence ID" value="NZ_CM001368.1"/>
</dbReference>
<accession>G7Q5E4</accession>